<dbReference type="Proteomes" id="UP000324159">
    <property type="component" value="Unassembled WGS sequence"/>
</dbReference>
<organism evidence="1 2">
    <name type="scientific">Geothermobacter ehrlichii</name>
    <dbReference type="NCBI Taxonomy" id="213224"/>
    <lineage>
        <taxon>Bacteria</taxon>
        <taxon>Pseudomonadati</taxon>
        <taxon>Thermodesulfobacteriota</taxon>
        <taxon>Desulfuromonadia</taxon>
        <taxon>Desulfuromonadales</taxon>
        <taxon>Geothermobacteraceae</taxon>
        <taxon>Geothermobacter</taxon>
    </lineage>
</organism>
<dbReference type="RefSeq" id="WP_148895638.1">
    <property type="nucleotide sequence ID" value="NZ_VNIB01000005.1"/>
</dbReference>
<keyword evidence="2" id="KW-1185">Reference proteome</keyword>
<evidence type="ECO:0000313" key="1">
    <source>
        <dbReference type="EMBL" id="TYO98696.1"/>
    </source>
</evidence>
<reference evidence="1 2" key="1">
    <citation type="submission" date="2019-07" db="EMBL/GenBank/DDBJ databases">
        <title>Genomic Encyclopedia of Type Strains, Phase IV (KMG-IV): sequencing the most valuable type-strain genomes for metagenomic binning, comparative biology and taxonomic classification.</title>
        <authorList>
            <person name="Goeker M."/>
        </authorList>
    </citation>
    <scope>NUCLEOTIDE SEQUENCE [LARGE SCALE GENOMIC DNA]</scope>
    <source>
        <strain evidence="1 2">SS015</strain>
    </source>
</reference>
<gene>
    <name evidence="1" type="ORF">EDC39_10558</name>
</gene>
<evidence type="ECO:0000313" key="2">
    <source>
        <dbReference type="Proteomes" id="UP000324159"/>
    </source>
</evidence>
<comment type="caution">
    <text evidence="1">The sequence shown here is derived from an EMBL/GenBank/DDBJ whole genome shotgun (WGS) entry which is preliminary data.</text>
</comment>
<dbReference type="AlphaFoldDB" id="A0A5D3WMC7"/>
<evidence type="ECO:0008006" key="3">
    <source>
        <dbReference type="Google" id="ProtNLM"/>
    </source>
</evidence>
<sequence>MLDQIEQWIDQTNSAFLARRVCCDRFSKVFEGFYSVSFLNNAFFVVVDKIPKPAFPELREMGLDDFIDMDITGITYKNTYYILPHVINNIRLHFHELVHVAQWKKLGTRGFIERYIREIQNYGYDKAPLETVAYFLDNHFVNIGKKFDIPSFISEKI</sequence>
<accession>A0A5D3WMC7</accession>
<dbReference type="EMBL" id="VNIB01000005">
    <property type="protein sequence ID" value="TYO98696.1"/>
    <property type="molecule type" value="Genomic_DNA"/>
</dbReference>
<name>A0A5D3WMC7_9BACT</name>
<proteinExistence type="predicted"/>
<dbReference type="OrthoDB" id="5508342at2"/>
<protein>
    <recommendedName>
        <fullName evidence="3">DUF4157 domain-containing protein</fullName>
    </recommendedName>
</protein>